<evidence type="ECO:0000256" key="3">
    <source>
        <dbReference type="ARBA" id="ARBA00022763"/>
    </source>
</evidence>
<reference evidence="9" key="1">
    <citation type="submission" date="2025-08" db="UniProtKB">
        <authorList>
            <consortium name="RefSeq"/>
        </authorList>
    </citation>
    <scope>IDENTIFICATION</scope>
    <source>
        <tissue evidence="9">Total insect</tissue>
    </source>
</reference>
<comment type="similarity">
    <text evidence="1">Belongs to the SWI5/SAE3 family.</text>
</comment>
<feature type="region of interest" description="Disordered" evidence="7">
    <location>
        <begin position="1"/>
        <end position="26"/>
    </location>
</feature>
<evidence type="ECO:0000313" key="8">
    <source>
        <dbReference type="Proteomes" id="UP000515158"/>
    </source>
</evidence>
<dbReference type="GeneID" id="117643592"/>
<proteinExistence type="inferred from homology"/>
<dbReference type="OrthoDB" id="5839at2759"/>
<evidence type="ECO:0000313" key="9">
    <source>
        <dbReference type="RefSeq" id="XP_034238455.1"/>
    </source>
</evidence>
<dbReference type="Pfam" id="PF07061">
    <property type="entry name" value="Swi5"/>
    <property type="match status" value="1"/>
</dbReference>
<organism evidence="9">
    <name type="scientific">Thrips palmi</name>
    <name type="common">Melon thrips</name>
    <dbReference type="NCBI Taxonomy" id="161013"/>
    <lineage>
        <taxon>Eukaryota</taxon>
        <taxon>Metazoa</taxon>
        <taxon>Ecdysozoa</taxon>
        <taxon>Arthropoda</taxon>
        <taxon>Hexapoda</taxon>
        <taxon>Insecta</taxon>
        <taxon>Pterygota</taxon>
        <taxon>Neoptera</taxon>
        <taxon>Paraneoptera</taxon>
        <taxon>Thysanoptera</taxon>
        <taxon>Terebrantia</taxon>
        <taxon>Thripoidea</taxon>
        <taxon>Thripidae</taxon>
        <taxon>Thrips</taxon>
    </lineage>
</organism>
<keyword evidence="4" id="KW-0234">DNA repair</keyword>
<evidence type="ECO:0000256" key="6">
    <source>
        <dbReference type="ARBA" id="ARBA00030081"/>
    </source>
</evidence>
<name>A0A6P8YMR4_THRPL</name>
<comment type="function">
    <text evidence="5">Component of the swi5-sfr1 complex, a complex required for double-strand break repair via homologous recombination.</text>
</comment>
<gene>
    <name evidence="9" type="primary">LOC117643592</name>
</gene>
<dbReference type="Gene3D" id="1.20.5.170">
    <property type="match status" value="1"/>
</dbReference>
<dbReference type="AlphaFoldDB" id="A0A6P8YMR4"/>
<dbReference type="GO" id="GO:0000724">
    <property type="term" value="P:double-strand break repair via homologous recombination"/>
    <property type="evidence" value="ECO:0007669"/>
    <property type="project" value="TreeGrafter"/>
</dbReference>
<evidence type="ECO:0000256" key="4">
    <source>
        <dbReference type="ARBA" id="ARBA00023204"/>
    </source>
</evidence>
<dbReference type="GO" id="GO:0034974">
    <property type="term" value="C:Swi5-Swi2 complex"/>
    <property type="evidence" value="ECO:0007669"/>
    <property type="project" value="TreeGrafter"/>
</dbReference>
<dbReference type="InParanoid" id="A0A6P8YMR4"/>
<dbReference type="PANTHER" id="PTHR28529">
    <property type="entry name" value="DNA REPAIR PROTEIN SWI5 HOMOLOG"/>
    <property type="match status" value="1"/>
</dbReference>
<sequence>MSFHNSRSVSKKFKSPFKDQAQSAPIASNDLSEFEALRKKEASLDDDISNLIGIETDVKTVMSLLHKYNEIKDATQIVLGRLASLEGQTLKQVHERFGLEDK</sequence>
<dbReference type="RefSeq" id="XP_034238455.1">
    <property type="nucleotide sequence ID" value="XM_034382564.1"/>
</dbReference>
<keyword evidence="8" id="KW-1185">Reference proteome</keyword>
<dbReference type="GO" id="GO:0032798">
    <property type="term" value="C:Swi5-Sfr1 complex"/>
    <property type="evidence" value="ECO:0007669"/>
    <property type="project" value="TreeGrafter"/>
</dbReference>
<dbReference type="PANTHER" id="PTHR28529:SF2">
    <property type="entry name" value="DNA REPAIR PROTEIN SWI5 HOMOLOG"/>
    <property type="match status" value="1"/>
</dbReference>
<evidence type="ECO:0000256" key="5">
    <source>
        <dbReference type="ARBA" id="ARBA00025380"/>
    </source>
</evidence>
<accession>A0A6P8YMR4</accession>
<protein>
    <recommendedName>
        <fullName evidence="2">DNA repair protein SWI5 homolog</fullName>
    </recommendedName>
    <alternativeName>
        <fullName evidence="6">Protein SAE3 homolog</fullName>
    </alternativeName>
</protein>
<evidence type="ECO:0000256" key="7">
    <source>
        <dbReference type="SAM" id="MobiDB-lite"/>
    </source>
</evidence>
<dbReference type="KEGG" id="tpal:117643592"/>
<keyword evidence="3" id="KW-0227">DNA damage</keyword>
<dbReference type="InterPro" id="IPR010760">
    <property type="entry name" value="DNA-repair_Swi5"/>
</dbReference>
<evidence type="ECO:0000256" key="1">
    <source>
        <dbReference type="ARBA" id="ARBA00008060"/>
    </source>
</evidence>
<evidence type="ECO:0000256" key="2">
    <source>
        <dbReference type="ARBA" id="ARBA00019825"/>
    </source>
</evidence>
<dbReference type="Proteomes" id="UP000515158">
    <property type="component" value="Unplaced"/>
</dbReference>